<name>A0ABT0RNY1_9SPHN</name>
<evidence type="ECO:0000313" key="1">
    <source>
        <dbReference type="EMBL" id="MCL6684364.1"/>
    </source>
</evidence>
<dbReference type="InterPro" id="IPR058532">
    <property type="entry name" value="YjbR/MT2646/Rv2570-like"/>
</dbReference>
<dbReference type="InterPro" id="IPR038056">
    <property type="entry name" value="YjbR-like_sf"/>
</dbReference>
<dbReference type="RefSeq" id="WP_249848779.1">
    <property type="nucleotide sequence ID" value="NZ_JAMGBD010000002.1"/>
</dbReference>
<dbReference type="EMBL" id="JAMGBD010000002">
    <property type="protein sequence ID" value="MCL6684364.1"/>
    <property type="molecule type" value="Genomic_DNA"/>
</dbReference>
<dbReference type="Gene3D" id="3.90.1150.30">
    <property type="match status" value="1"/>
</dbReference>
<comment type="caution">
    <text evidence="1">The sequence shown here is derived from an EMBL/GenBank/DDBJ whole genome shotgun (WGS) entry which is preliminary data.</text>
</comment>
<organism evidence="1 2">
    <name type="scientific">Sphingomonas alba</name>
    <dbReference type="NCBI Taxonomy" id="2908208"/>
    <lineage>
        <taxon>Bacteria</taxon>
        <taxon>Pseudomonadati</taxon>
        <taxon>Pseudomonadota</taxon>
        <taxon>Alphaproteobacteria</taxon>
        <taxon>Sphingomonadales</taxon>
        <taxon>Sphingomonadaceae</taxon>
        <taxon>Sphingomonas</taxon>
    </lineage>
</organism>
<protein>
    <submittedName>
        <fullName evidence="1">MmcQ/YjbR family DNA-binding protein</fullName>
    </submittedName>
</protein>
<dbReference type="Pfam" id="PF04237">
    <property type="entry name" value="YjbR"/>
    <property type="match status" value="1"/>
</dbReference>
<reference evidence="1" key="1">
    <citation type="submission" date="2022-05" db="EMBL/GenBank/DDBJ databases">
        <authorList>
            <person name="Jo J.-H."/>
            <person name="Im W.-T."/>
        </authorList>
    </citation>
    <scope>NUCLEOTIDE SEQUENCE</scope>
    <source>
        <strain evidence="1">SE158</strain>
    </source>
</reference>
<accession>A0ABT0RNY1</accession>
<keyword evidence="1" id="KW-0238">DNA-binding</keyword>
<gene>
    <name evidence="1" type="ORF">LZ536_10700</name>
</gene>
<sequence length="119" mass="13277">MDLVEQLRAFGLSLPGAHRKSPWPDHDDLAVKDKTFAYLPGKGKPFSLSCKLPYTGYEALQLPFAEPTGYGLGKSGWVSFSPPADHIPSFNQLKEWVEESYRAQAPRKLVKELDARDDG</sequence>
<proteinExistence type="predicted"/>
<dbReference type="GO" id="GO:0003677">
    <property type="term" value="F:DNA binding"/>
    <property type="evidence" value="ECO:0007669"/>
    <property type="project" value="UniProtKB-KW"/>
</dbReference>
<dbReference type="SUPFAM" id="SSF142906">
    <property type="entry name" value="YjbR-like"/>
    <property type="match status" value="1"/>
</dbReference>
<keyword evidence="2" id="KW-1185">Reference proteome</keyword>
<dbReference type="Proteomes" id="UP001165363">
    <property type="component" value="Unassembled WGS sequence"/>
</dbReference>
<evidence type="ECO:0000313" key="2">
    <source>
        <dbReference type="Proteomes" id="UP001165363"/>
    </source>
</evidence>